<sequence>MNVYSSSFTLLTLTALSLFGWSNINTCHALSIKEATISDLQLAFGQNQLTSRQLVEFYLGEISQLNPVLKSVIEINPDALLEADKADQERNEAKKESACSLSMLHGVPILLKDNIATKDKLNTTAGSFSLLGSVVPRDAGVVTKLRKSGAIVLGKASLSEWAQFRALKAPNGWSPRGGQGKNPYVLTADPCGSSSGSAISVAANMVSVSIGTETHGSILCPASSNAVVGIKPTVGLTSRAGVIPITPRQDTVGPIGRTVADAVHVLDAIVGFDHNDAVATGAAAKFIPPGGYTQFLKVDGLKSKRIGIVRDPFFNFTNNPALAQAFEKHLQTLRRQGAVLVDNVNIANLETILDFNLSGEASAVLAEFKIALNSYLKELVDSPVRSLEDVIIFNRKNPELEMLMEFGQDIFLAAEATNGIGETELKALRNLSRLTRDGFQKLMKKYKLDALVTAGSGVAAVLAIGGFPAISVPAAYDKGVPIGICFCGLKGSEPKLIEIAYGFEQATLIRKPPTFLP</sequence>
<dbReference type="InterPro" id="IPR023631">
    <property type="entry name" value="Amidase_dom"/>
</dbReference>
<evidence type="ECO:0000256" key="1">
    <source>
        <dbReference type="SAM" id="SignalP"/>
    </source>
</evidence>
<dbReference type="Gene3D" id="3.90.1300.10">
    <property type="entry name" value="Amidase signature (AS) domain"/>
    <property type="match status" value="1"/>
</dbReference>
<gene>
    <name evidence="3" type="ORF">HAX54_044773</name>
</gene>
<keyword evidence="4" id="KW-1185">Reference proteome</keyword>
<dbReference type="Proteomes" id="UP000823775">
    <property type="component" value="Unassembled WGS sequence"/>
</dbReference>
<dbReference type="Pfam" id="PF01425">
    <property type="entry name" value="Amidase"/>
    <property type="match status" value="1"/>
</dbReference>
<feature type="chain" id="PRO_5045640589" description="Amidase domain-containing protein" evidence="1">
    <location>
        <begin position="30"/>
        <end position="517"/>
    </location>
</feature>
<dbReference type="PANTHER" id="PTHR42678:SF34">
    <property type="entry name" value="OS04G0183300 PROTEIN"/>
    <property type="match status" value="1"/>
</dbReference>
<dbReference type="InterPro" id="IPR036928">
    <property type="entry name" value="AS_sf"/>
</dbReference>
<evidence type="ECO:0000259" key="2">
    <source>
        <dbReference type="Pfam" id="PF01425"/>
    </source>
</evidence>
<feature type="domain" description="Amidase" evidence="2">
    <location>
        <begin position="54"/>
        <end position="460"/>
    </location>
</feature>
<evidence type="ECO:0000313" key="4">
    <source>
        <dbReference type="Proteomes" id="UP000823775"/>
    </source>
</evidence>
<proteinExistence type="predicted"/>
<reference evidence="3 4" key="1">
    <citation type="journal article" date="2021" name="BMC Genomics">
        <title>Datura genome reveals duplications of psychoactive alkaloid biosynthetic genes and high mutation rate following tissue culture.</title>
        <authorList>
            <person name="Rajewski A."/>
            <person name="Carter-House D."/>
            <person name="Stajich J."/>
            <person name="Litt A."/>
        </authorList>
    </citation>
    <scope>NUCLEOTIDE SEQUENCE [LARGE SCALE GENOMIC DNA]</scope>
    <source>
        <strain evidence="3">AR-01</strain>
    </source>
</reference>
<protein>
    <recommendedName>
        <fullName evidence="2">Amidase domain-containing protein</fullName>
    </recommendedName>
</protein>
<keyword evidence="1" id="KW-0732">Signal</keyword>
<organism evidence="3 4">
    <name type="scientific">Datura stramonium</name>
    <name type="common">Jimsonweed</name>
    <name type="synonym">Common thornapple</name>
    <dbReference type="NCBI Taxonomy" id="4076"/>
    <lineage>
        <taxon>Eukaryota</taxon>
        <taxon>Viridiplantae</taxon>
        <taxon>Streptophyta</taxon>
        <taxon>Embryophyta</taxon>
        <taxon>Tracheophyta</taxon>
        <taxon>Spermatophyta</taxon>
        <taxon>Magnoliopsida</taxon>
        <taxon>eudicotyledons</taxon>
        <taxon>Gunneridae</taxon>
        <taxon>Pentapetalae</taxon>
        <taxon>asterids</taxon>
        <taxon>lamiids</taxon>
        <taxon>Solanales</taxon>
        <taxon>Solanaceae</taxon>
        <taxon>Solanoideae</taxon>
        <taxon>Datureae</taxon>
        <taxon>Datura</taxon>
    </lineage>
</organism>
<dbReference type="EMBL" id="JACEIK010000687">
    <property type="protein sequence ID" value="MCD7460921.1"/>
    <property type="molecule type" value="Genomic_DNA"/>
</dbReference>
<dbReference type="SUPFAM" id="SSF75304">
    <property type="entry name" value="Amidase signature (AS) enzymes"/>
    <property type="match status" value="1"/>
</dbReference>
<name>A0ABS8SPZ6_DATST</name>
<feature type="signal peptide" evidence="1">
    <location>
        <begin position="1"/>
        <end position="29"/>
    </location>
</feature>
<dbReference type="PANTHER" id="PTHR42678">
    <property type="entry name" value="AMIDASE"/>
    <property type="match status" value="1"/>
</dbReference>
<evidence type="ECO:0000313" key="3">
    <source>
        <dbReference type="EMBL" id="MCD7460921.1"/>
    </source>
</evidence>
<comment type="caution">
    <text evidence="3">The sequence shown here is derived from an EMBL/GenBank/DDBJ whole genome shotgun (WGS) entry which is preliminary data.</text>
</comment>
<accession>A0ABS8SPZ6</accession>